<feature type="transmembrane region" description="Helical" evidence="6">
    <location>
        <begin position="305"/>
        <end position="323"/>
    </location>
</feature>
<dbReference type="RefSeq" id="WP_131519001.1">
    <property type="nucleotide sequence ID" value="NZ_SJKD01000015.1"/>
</dbReference>
<dbReference type="PANTHER" id="PTHR42718:SF39">
    <property type="entry name" value="ACTINORHODIN TRANSPORTER-RELATED"/>
    <property type="match status" value="1"/>
</dbReference>
<comment type="subcellular location">
    <subcellularLocation>
        <location evidence="1">Cell membrane</location>
        <topology evidence="1">Multi-pass membrane protein</topology>
    </subcellularLocation>
</comment>
<dbReference type="GO" id="GO:0005886">
    <property type="term" value="C:plasma membrane"/>
    <property type="evidence" value="ECO:0007669"/>
    <property type="project" value="UniProtKB-SubCell"/>
</dbReference>
<organism evidence="8 9">
    <name type="scientific">Kribbella capetownensis</name>
    <dbReference type="NCBI Taxonomy" id="1572659"/>
    <lineage>
        <taxon>Bacteria</taxon>
        <taxon>Bacillati</taxon>
        <taxon>Actinomycetota</taxon>
        <taxon>Actinomycetes</taxon>
        <taxon>Propionibacteriales</taxon>
        <taxon>Kribbellaceae</taxon>
        <taxon>Kribbella</taxon>
    </lineage>
</organism>
<evidence type="ECO:0000259" key="7">
    <source>
        <dbReference type="PROSITE" id="PS50850"/>
    </source>
</evidence>
<proteinExistence type="predicted"/>
<feature type="transmembrane region" description="Helical" evidence="6">
    <location>
        <begin position="167"/>
        <end position="188"/>
    </location>
</feature>
<feature type="region of interest" description="Disordered" evidence="5">
    <location>
        <begin position="467"/>
        <end position="487"/>
    </location>
</feature>
<dbReference type="Gene3D" id="1.20.1720.10">
    <property type="entry name" value="Multidrug resistance protein D"/>
    <property type="match status" value="1"/>
</dbReference>
<dbReference type="GO" id="GO:0022857">
    <property type="term" value="F:transmembrane transporter activity"/>
    <property type="evidence" value="ECO:0007669"/>
    <property type="project" value="InterPro"/>
</dbReference>
<evidence type="ECO:0000256" key="5">
    <source>
        <dbReference type="SAM" id="MobiDB-lite"/>
    </source>
</evidence>
<evidence type="ECO:0000256" key="2">
    <source>
        <dbReference type="ARBA" id="ARBA00022692"/>
    </source>
</evidence>
<evidence type="ECO:0000256" key="6">
    <source>
        <dbReference type="SAM" id="Phobius"/>
    </source>
</evidence>
<feature type="transmembrane region" description="Helical" evidence="6">
    <location>
        <begin position="273"/>
        <end position="293"/>
    </location>
</feature>
<feature type="transmembrane region" description="Helical" evidence="6">
    <location>
        <begin position="200"/>
        <end position="219"/>
    </location>
</feature>
<name>A0A4R0J0C6_9ACTN</name>
<feature type="transmembrane region" description="Helical" evidence="6">
    <location>
        <begin position="75"/>
        <end position="94"/>
    </location>
</feature>
<dbReference type="InterPro" id="IPR020846">
    <property type="entry name" value="MFS_dom"/>
</dbReference>
<gene>
    <name evidence="8" type="ORF">E0H75_40255</name>
</gene>
<dbReference type="Proteomes" id="UP000293342">
    <property type="component" value="Unassembled WGS sequence"/>
</dbReference>
<feature type="transmembrane region" description="Helical" evidence="6">
    <location>
        <begin position="7"/>
        <end position="31"/>
    </location>
</feature>
<dbReference type="SUPFAM" id="SSF103473">
    <property type="entry name" value="MFS general substrate transporter"/>
    <property type="match status" value="1"/>
</dbReference>
<keyword evidence="2 6" id="KW-0812">Transmembrane</keyword>
<reference evidence="8 9" key="1">
    <citation type="submission" date="2019-02" db="EMBL/GenBank/DDBJ databases">
        <title>Kribbella capetownensis sp. nov. and Kribbella speibonae sp. nov., isolated from soil.</title>
        <authorList>
            <person name="Curtis S.M."/>
            <person name="Norton I."/>
            <person name="Everest G.J."/>
            <person name="Meyers P.R."/>
        </authorList>
    </citation>
    <scope>NUCLEOTIDE SEQUENCE [LARGE SCALE GENOMIC DNA]</scope>
    <source>
        <strain evidence="8 9">YM53</strain>
    </source>
</reference>
<feature type="transmembrane region" description="Helical" evidence="6">
    <location>
        <begin position="442"/>
        <end position="462"/>
    </location>
</feature>
<sequence>MYESRRWAMLPVVLAGMFMYGFDLNVVNVAVPSLQHDLHAGQAALELVVGGYAFTYAAGLMTGGRLGDLVGYRTMFLLGMAGFTLASTLCGLAQTPSQLVGARLIQGLTAAGMVPQILSLITVGFPSDERSRALAWFGITGAVSGVFGQVLGGILLVVNVFGLGWRAVFFLNLPIGLLVLAFAARLLPRTTTERHRSLDLLGLIGITGSLALAQAPLVLGRQEGWPLWSWVLLAGSVPAVLLTLSYERRLAQRGGNPLLDLALFASRTFSSGLCISIAFMANFASSIFVFSMLLQNGLGLTASQAGLSFLPMALLGTVAPMFGKRLILTHGAPTVILAGCVIDGVADVLLALALHIHGASITVPWLVIGLGLMGLGNTLVLPALIGATLAGIRPTQAGIASGTLNTVQQFAGSAGLAVIGTIFFAVLSAAPTTSQYAHAAETATWIGLGLVIIMASLTVLFLRGSATPGVPTTSDASTRRSEDGVKM</sequence>
<evidence type="ECO:0000256" key="4">
    <source>
        <dbReference type="ARBA" id="ARBA00023136"/>
    </source>
</evidence>
<feature type="transmembrane region" description="Helical" evidence="6">
    <location>
        <begin position="100"/>
        <end position="121"/>
    </location>
</feature>
<dbReference type="PANTHER" id="PTHR42718">
    <property type="entry name" value="MAJOR FACILITATOR SUPERFAMILY MULTIDRUG TRANSPORTER MFSC"/>
    <property type="match status" value="1"/>
</dbReference>
<protein>
    <submittedName>
        <fullName evidence="8">MFS transporter</fullName>
    </submittedName>
</protein>
<accession>A0A4R0J0C6</accession>
<feature type="transmembrane region" description="Helical" evidence="6">
    <location>
        <begin position="225"/>
        <end position="244"/>
    </location>
</feature>
<feature type="transmembrane region" description="Helical" evidence="6">
    <location>
        <begin position="133"/>
        <end position="161"/>
    </location>
</feature>
<dbReference type="CDD" id="cd17321">
    <property type="entry name" value="MFS_MMR_MDR_like"/>
    <property type="match status" value="1"/>
</dbReference>
<dbReference type="Pfam" id="PF07690">
    <property type="entry name" value="MFS_1"/>
    <property type="match status" value="1"/>
</dbReference>
<keyword evidence="3 6" id="KW-1133">Transmembrane helix</keyword>
<dbReference type="EMBL" id="SJKD01000015">
    <property type="protein sequence ID" value="TCC37398.1"/>
    <property type="molecule type" value="Genomic_DNA"/>
</dbReference>
<dbReference type="InterPro" id="IPR036259">
    <property type="entry name" value="MFS_trans_sf"/>
</dbReference>
<feature type="transmembrane region" description="Helical" evidence="6">
    <location>
        <begin position="335"/>
        <end position="357"/>
    </location>
</feature>
<feature type="transmembrane region" description="Helical" evidence="6">
    <location>
        <begin position="43"/>
        <end position="63"/>
    </location>
</feature>
<evidence type="ECO:0000256" key="1">
    <source>
        <dbReference type="ARBA" id="ARBA00004651"/>
    </source>
</evidence>
<feature type="compositionally biased region" description="Basic and acidic residues" evidence="5">
    <location>
        <begin position="477"/>
        <end position="487"/>
    </location>
</feature>
<keyword evidence="9" id="KW-1185">Reference proteome</keyword>
<feature type="transmembrane region" description="Helical" evidence="6">
    <location>
        <begin position="363"/>
        <end position="389"/>
    </location>
</feature>
<dbReference type="AlphaFoldDB" id="A0A4R0J0C6"/>
<dbReference type="InterPro" id="IPR011701">
    <property type="entry name" value="MFS"/>
</dbReference>
<dbReference type="PROSITE" id="PS50850">
    <property type="entry name" value="MFS"/>
    <property type="match status" value="1"/>
</dbReference>
<feature type="domain" description="Major facilitator superfamily (MFS) profile" evidence="7">
    <location>
        <begin position="9"/>
        <end position="467"/>
    </location>
</feature>
<comment type="caution">
    <text evidence="8">The sequence shown here is derived from an EMBL/GenBank/DDBJ whole genome shotgun (WGS) entry which is preliminary data.</text>
</comment>
<dbReference type="OrthoDB" id="7375466at2"/>
<keyword evidence="4 6" id="KW-0472">Membrane</keyword>
<evidence type="ECO:0000313" key="9">
    <source>
        <dbReference type="Proteomes" id="UP000293342"/>
    </source>
</evidence>
<evidence type="ECO:0000256" key="3">
    <source>
        <dbReference type="ARBA" id="ARBA00022989"/>
    </source>
</evidence>
<dbReference type="Gene3D" id="1.20.1250.20">
    <property type="entry name" value="MFS general substrate transporter like domains"/>
    <property type="match status" value="1"/>
</dbReference>
<feature type="transmembrane region" description="Helical" evidence="6">
    <location>
        <begin position="410"/>
        <end position="430"/>
    </location>
</feature>
<evidence type="ECO:0000313" key="8">
    <source>
        <dbReference type="EMBL" id="TCC37398.1"/>
    </source>
</evidence>